<evidence type="ECO:0000313" key="1">
    <source>
        <dbReference type="EMBL" id="ARP57249.1"/>
    </source>
</evidence>
<evidence type="ECO:0000313" key="2">
    <source>
        <dbReference type="Proteomes" id="UP000194143"/>
    </source>
</evidence>
<dbReference type="AlphaFoldDB" id="A0A1W6WLX6"/>
<dbReference type="RefSeq" id="WP_001043868.1">
    <property type="nucleotide sequence ID" value="NZ_CP021061.1"/>
</dbReference>
<dbReference type="GeneID" id="67468203"/>
<protein>
    <submittedName>
        <fullName evidence="1">Uncharacterized protein</fullName>
    </submittedName>
</protein>
<dbReference type="EMBL" id="CP021061">
    <property type="protein sequence ID" value="ARP57249.1"/>
    <property type="molecule type" value="Genomic_DNA"/>
</dbReference>
<name>A0A1W6WLX6_BACTU</name>
<reference evidence="1 2" key="1">
    <citation type="submission" date="2017-04" db="EMBL/GenBank/DDBJ databases">
        <title>Complete Genome Sequence of Bacillus thuringiensis type Strain ATCC 10792.</title>
        <authorList>
            <person name="Oh D.-H."/>
            <person name="Park B.-J."/>
            <person name="Shuai W."/>
            <person name="Chelliah R."/>
        </authorList>
    </citation>
    <scope>NUCLEOTIDE SEQUENCE [LARGE SCALE GENOMIC DNA]</scope>
    <source>
        <strain evidence="1 2">ATCC 10792</strain>
    </source>
</reference>
<gene>
    <name evidence="1" type="ORF">CAB88_09165</name>
</gene>
<sequence length="217" mass="25609">MNKTEANKHFPLWKVELGEYVYGRDSGAPWSDPENDIRKSGTVKYYSKADVDSEWKLEYSEGIGKFDYALHKTAITLAELQIHYGMEPKENTSMFEYKDKMFVFEHWCDDQKCVCGTAIDEFYNDYEEDNTVKADIIKSTVFFYDKDCLVMKNGKFYLNGKMVGTKEEIKEKHGIEYYQAEMMYPEDIRKKFCELFPEATSYYSWSATGYLNRLDRN</sequence>
<organism evidence="1 2">
    <name type="scientific">Bacillus thuringiensis</name>
    <dbReference type="NCBI Taxonomy" id="1428"/>
    <lineage>
        <taxon>Bacteria</taxon>
        <taxon>Bacillati</taxon>
        <taxon>Bacillota</taxon>
        <taxon>Bacilli</taxon>
        <taxon>Bacillales</taxon>
        <taxon>Bacillaceae</taxon>
        <taxon>Bacillus</taxon>
        <taxon>Bacillus cereus group</taxon>
    </lineage>
</organism>
<accession>A0A1W6WLX6</accession>
<proteinExistence type="predicted"/>
<keyword evidence="2" id="KW-1185">Reference proteome</keyword>
<dbReference type="Proteomes" id="UP000194143">
    <property type="component" value="Chromosome"/>
</dbReference>